<name>A0A2U0HWH0_9FLAO</name>
<gene>
    <name evidence="1" type="ORF">DDV96_13960</name>
</gene>
<accession>A0A2U0HWH0</accession>
<comment type="caution">
    <text evidence="1">The sequence shown here is derived from an EMBL/GenBank/DDBJ whole genome shotgun (WGS) entry which is preliminary data.</text>
</comment>
<organism evidence="1 2">
    <name type="scientific">Marixanthomonas spongiae</name>
    <dbReference type="NCBI Taxonomy" id="2174845"/>
    <lineage>
        <taxon>Bacteria</taxon>
        <taxon>Pseudomonadati</taxon>
        <taxon>Bacteroidota</taxon>
        <taxon>Flavobacteriia</taxon>
        <taxon>Flavobacteriales</taxon>
        <taxon>Flavobacteriaceae</taxon>
        <taxon>Marixanthomonas</taxon>
    </lineage>
</organism>
<sequence length="73" mass="8267">MQLLQGFTSIGITAEATIPVAKDKTIMPRTAIREFLYDLIGSLKSCKSQDNTLWVAENSFRSKPVPWLFFESK</sequence>
<dbReference type="Proteomes" id="UP000245962">
    <property type="component" value="Unassembled WGS sequence"/>
</dbReference>
<protein>
    <submittedName>
        <fullName evidence="1">Uncharacterized protein</fullName>
    </submittedName>
</protein>
<proteinExistence type="predicted"/>
<reference evidence="1 2" key="1">
    <citation type="submission" date="2018-04" db="EMBL/GenBank/DDBJ databases">
        <title>Marixanthomonas spongiae HN-E44 sp. nov., isolated from a marine sponge.</title>
        <authorList>
            <person name="Luo L."/>
            <person name="Zhuang L."/>
        </authorList>
    </citation>
    <scope>NUCLEOTIDE SEQUENCE [LARGE SCALE GENOMIC DNA]</scope>
    <source>
        <strain evidence="1 2">HN-E44</strain>
    </source>
</reference>
<evidence type="ECO:0000313" key="2">
    <source>
        <dbReference type="Proteomes" id="UP000245962"/>
    </source>
</evidence>
<dbReference type="EMBL" id="QEHR01000010">
    <property type="protein sequence ID" value="PVW13205.1"/>
    <property type="molecule type" value="Genomic_DNA"/>
</dbReference>
<dbReference type="AlphaFoldDB" id="A0A2U0HWH0"/>
<keyword evidence="2" id="KW-1185">Reference proteome</keyword>
<evidence type="ECO:0000313" key="1">
    <source>
        <dbReference type="EMBL" id="PVW13205.1"/>
    </source>
</evidence>